<feature type="transmembrane region" description="Helical" evidence="1">
    <location>
        <begin position="144"/>
        <end position="164"/>
    </location>
</feature>
<feature type="transmembrane region" description="Helical" evidence="1">
    <location>
        <begin position="333"/>
        <end position="353"/>
    </location>
</feature>
<feature type="transmembrane region" description="Helical" evidence="1">
    <location>
        <begin position="412"/>
        <end position="429"/>
    </location>
</feature>
<dbReference type="RefSeq" id="WP_226370268.1">
    <property type="nucleotide sequence ID" value="NZ_JADQDE010000693.1"/>
</dbReference>
<keyword evidence="1" id="KW-1133">Transmembrane helix</keyword>
<dbReference type="PROSITE" id="PS51002">
    <property type="entry name" value="CYTB_NTER"/>
    <property type="match status" value="1"/>
</dbReference>
<dbReference type="Pfam" id="PF13631">
    <property type="entry name" value="Cytochrom_B_N_2"/>
    <property type="match status" value="1"/>
</dbReference>
<dbReference type="PANTHER" id="PTHR19271:SF16">
    <property type="entry name" value="CYTOCHROME B"/>
    <property type="match status" value="1"/>
</dbReference>
<evidence type="ECO:0000313" key="3">
    <source>
        <dbReference type="EMBL" id="MBW0131268.1"/>
    </source>
</evidence>
<evidence type="ECO:0000256" key="1">
    <source>
        <dbReference type="SAM" id="Phobius"/>
    </source>
</evidence>
<feature type="transmembrane region" description="Helical" evidence="1">
    <location>
        <begin position="209"/>
        <end position="234"/>
    </location>
</feature>
<feature type="transmembrane region" description="Helical" evidence="1">
    <location>
        <begin position="48"/>
        <end position="68"/>
    </location>
</feature>
<evidence type="ECO:0000259" key="2">
    <source>
        <dbReference type="PROSITE" id="PS51002"/>
    </source>
</evidence>
<dbReference type="PANTHER" id="PTHR19271">
    <property type="entry name" value="CYTOCHROME B"/>
    <property type="match status" value="1"/>
</dbReference>
<feature type="transmembrane region" description="Helical" evidence="1">
    <location>
        <begin position="176"/>
        <end position="197"/>
    </location>
</feature>
<organism evidence="3 4">
    <name type="scientific">Pseudonocardia oceani</name>
    <dbReference type="NCBI Taxonomy" id="2792013"/>
    <lineage>
        <taxon>Bacteria</taxon>
        <taxon>Bacillati</taxon>
        <taxon>Actinomycetota</taxon>
        <taxon>Actinomycetes</taxon>
        <taxon>Pseudonocardiales</taxon>
        <taxon>Pseudonocardiaceae</taxon>
        <taxon>Pseudonocardia</taxon>
    </lineage>
</organism>
<accession>A0ABS6UGB9</accession>
<feature type="transmembrane region" description="Helical" evidence="1">
    <location>
        <begin position="373"/>
        <end position="392"/>
    </location>
</feature>
<keyword evidence="1" id="KW-0812">Transmembrane</keyword>
<keyword evidence="4" id="KW-1185">Reference proteome</keyword>
<gene>
    <name evidence="3" type="ORF">I4I82_26820</name>
</gene>
<dbReference type="Proteomes" id="UP000694300">
    <property type="component" value="Unassembled WGS sequence"/>
</dbReference>
<name>A0ABS6UGB9_9PSEU</name>
<comment type="caution">
    <text evidence="3">The sequence shown here is derived from an EMBL/GenBank/DDBJ whole genome shotgun (WGS) entry which is preliminary data.</text>
</comment>
<protein>
    <submittedName>
        <fullName evidence="3">Cytochrome bc complex cytochrome b subunit</fullName>
    </submittedName>
</protein>
<dbReference type="InterPro" id="IPR005797">
    <property type="entry name" value="Cyt_b/b6_N"/>
</dbReference>
<reference evidence="3 4" key="1">
    <citation type="submission" date="2020-11" db="EMBL/GenBank/DDBJ databases">
        <title>Pseudonocardia abyssalis sp. nov. and Pseudonocardia oceani sp. nov., description and phylogenomic analysis of two novel actinomycetes isolated from the deep Southern Ocean.</title>
        <authorList>
            <person name="Parra J."/>
        </authorList>
    </citation>
    <scope>NUCLEOTIDE SEQUENCE [LARGE SCALE GENOMIC DNA]</scope>
    <source>
        <strain evidence="4">KRD185</strain>
    </source>
</reference>
<sequence length="501" mass="54914">MSLRWRLARAATARAATAADDRLHLAGIAREQSSHVFPKHHSFFWGELALYSFLVLVLSGTVLALHFVPATTEVVYDGSYVPLEGQHVSRAYDSALGLSFEVQGGLFVRQVHHWAALLFVASIVLHMCRNFFTGAFRKPRELTWLGGVVLLGLAIVEGYSGYSLVDDLLSGMGVRIMSGILLSVPVVGTWLHWAVFGSEFAGEEWLSRFFIAHVFLIPGLLMALIAVHLGLVWYQKHTQFPGPGAREDNVVGDRAAPGFGTRTVANGLCVVGVLAIMAGVLQINPVFLWGPFTPAAASTGAQPDWYALFLIGALRLFPRWEIALGPYTVPAPFWPALVLPLVLFALLAAYPFLERWRTGDRRSHQLLQRPRDAPGRTGLGVMALTFYLVLTVAGGDDILAITFDLSINGLRWAERIALLVLPPVAYLITSRICRGLQRRDRDALARGLRTGLLEERPEGVFVELRQPPGGVDHEGRPVPVAYDGARVAPEIATLPEDEAPR</sequence>
<feature type="domain" description="Cytochrome b/b6 N-terminal region profile" evidence="2">
    <location>
        <begin position="15"/>
        <end position="241"/>
    </location>
</feature>
<keyword evidence="1" id="KW-0472">Membrane</keyword>
<feature type="transmembrane region" description="Helical" evidence="1">
    <location>
        <begin position="264"/>
        <end position="284"/>
    </location>
</feature>
<proteinExistence type="predicted"/>
<dbReference type="EMBL" id="JADQDF010000001">
    <property type="protein sequence ID" value="MBW0131268.1"/>
    <property type="molecule type" value="Genomic_DNA"/>
</dbReference>
<evidence type="ECO:0000313" key="4">
    <source>
        <dbReference type="Proteomes" id="UP000694300"/>
    </source>
</evidence>